<feature type="transmembrane region" description="Helical" evidence="6">
    <location>
        <begin position="246"/>
        <end position="265"/>
    </location>
</feature>
<keyword evidence="5" id="KW-0046">Antibiotic resistance</keyword>
<feature type="transmembrane region" description="Helical" evidence="6">
    <location>
        <begin position="110"/>
        <end position="135"/>
    </location>
</feature>
<dbReference type="RefSeq" id="WP_212990215.1">
    <property type="nucleotide sequence ID" value="NZ_BAABEA010000005.1"/>
</dbReference>
<dbReference type="Pfam" id="PF01061">
    <property type="entry name" value="ABC2_membrane"/>
    <property type="match status" value="1"/>
</dbReference>
<dbReference type="InterPro" id="IPR000412">
    <property type="entry name" value="ABC_2_transport"/>
</dbReference>
<feature type="transmembrane region" description="Helical" evidence="6">
    <location>
        <begin position="71"/>
        <end position="89"/>
    </location>
</feature>
<dbReference type="GO" id="GO:0043190">
    <property type="term" value="C:ATP-binding cassette (ABC) transporter complex"/>
    <property type="evidence" value="ECO:0007669"/>
    <property type="project" value="InterPro"/>
</dbReference>
<evidence type="ECO:0000256" key="1">
    <source>
        <dbReference type="ARBA" id="ARBA00004141"/>
    </source>
</evidence>
<keyword evidence="3 6" id="KW-1133">Transmembrane helix</keyword>
<comment type="subcellular location">
    <subcellularLocation>
        <location evidence="6">Cell membrane</location>
        <topology evidence="6">Multi-pass membrane protein</topology>
    </subcellularLocation>
    <subcellularLocation>
        <location evidence="1">Membrane</location>
        <topology evidence="1">Multi-pass membrane protein</topology>
    </subcellularLocation>
</comment>
<keyword evidence="4 6" id="KW-0472">Membrane</keyword>
<keyword evidence="9" id="KW-1185">Reference proteome</keyword>
<keyword evidence="6" id="KW-0813">Transport</keyword>
<keyword evidence="6" id="KW-1003">Cell membrane</keyword>
<dbReference type="Proteomes" id="UP000681340">
    <property type="component" value="Unassembled WGS sequence"/>
</dbReference>
<protein>
    <recommendedName>
        <fullName evidence="6">Transport permease protein</fullName>
    </recommendedName>
</protein>
<evidence type="ECO:0000259" key="7">
    <source>
        <dbReference type="PROSITE" id="PS51012"/>
    </source>
</evidence>
<feature type="domain" description="ABC transmembrane type-2" evidence="7">
    <location>
        <begin position="31"/>
        <end position="268"/>
    </location>
</feature>
<dbReference type="PANTHER" id="PTHR43229:SF6">
    <property type="entry name" value="ABC-TYPE MULTIDRUG TRANSPORT SYSTEM, PERMEASE COMPONENT"/>
    <property type="match status" value="1"/>
</dbReference>
<sequence length="273" mass="29346">MTTTDTALPSTARMGVSRGWVETLQFFRDRTALIFSFLFPALLLLLFGTIFADDYDHPGLSAARIFSASMIAYGIVATSFITMGVGIATDREDGTLKRLRGTPVTATAYFLGKLIMVAVLTAAEVVVLLAVGVILFDLSLPTDAGRWFTFGWLFVLSVVACGLLGIAASALVRSARTAGAVLNVPVVALQFISGVFIHPITQLPDWMITVASIFPVKWMAQGFKSVFLPDTAAGFEAGGAWEHGRIALVLLAWCVIGSVLCLVTFRWTNTRDA</sequence>
<name>A0A919SFF9_9ACTN</name>
<evidence type="ECO:0000256" key="4">
    <source>
        <dbReference type="ARBA" id="ARBA00023136"/>
    </source>
</evidence>
<keyword evidence="2 6" id="KW-0812">Transmembrane</keyword>
<dbReference type="InterPro" id="IPR013525">
    <property type="entry name" value="ABC2_TM"/>
</dbReference>
<feature type="transmembrane region" description="Helical" evidence="6">
    <location>
        <begin position="32"/>
        <end position="51"/>
    </location>
</feature>
<feature type="transmembrane region" description="Helical" evidence="6">
    <location>
        <begin position="147"/>
        <end position="168"/>
    </location>
</feature>
<dbReference type="PROSITE" id="PS51012">
    <property type="entry name" value="ABC_TM2"/>
    <property type="match status" value="1"/>
</dbReference>
<evidence type="ECO:0000256" key="3">
    <source>
        <dbReference type="ARBA" id="ARBA00022989"/>
    </source>
</evidence>
<dbReference type="GO" id="GO:0046677">
    <property type="term" value="P:response to antibiotic"/>
    <property type="evidence" value="ECO:0007669"/>
    <property type="project" value="UniProtKB-KW"/>
</dbReference>
<dbReference type="GO" id="GO:0140359">
    <property type="term" value="F:ABC-type transporter activity"/>
    <property type="evidence" value="ECO:0007669"/>
    <property type="project" value="InterPro"/>
</dbReference>
<dbReference type="PANTHER" id="PTHR43229">
    <property type="entry name" value="NODULATION PROTEIN J"/>
    <property type="match status" value="1"/>
</dbReference>
<proteinExistence type="inferred from homology"/>
<organism evidence="8 9">
    <name type="scientific">Actinoplanes auranticolor</name>
    <dbReference type="NCBI Taxonomy" id="47988"/>
    <lineage>
        <taxon>Bacteria</taxon>
        <taxon>Bacillati</taxon>
        <taxon>Actinomycetota</taxon>
        <taxon>Actinomycetes</taxon>
        <taxon>Micromonosporales</taxon>
        <taxon>Micromonosporaceae</taxon>
        <taxon>Actinoplanes</taxon>
    </lineage>
</organism>
<comment type="similarity">
    <text evidence="6">Belongs to the ABC-2 integral membrane protein family.</text>
</comment>
<dbReference type="PIRSF" id="PIRSF006648">
    <property type="entry name" value="DrrB"/>
    <property type="match status" value="1"/>
</dbReference>
<evidence type="ECO:0000256" key="2">
    <source>
        <dbReference type="ARBA" id="ARBA00022692"/>
    </source>
</evidence>
<dbReference type="InterPro" id="IPR047817">
    <property type="entry name" value="ABC2_TM_bact-type"/>
</dbReference>
<dbReference type="InterPro" id="IPR051784">
    <property type="entry name" value="Nod_factor_ABC_transporter"/>
</dbReference>
<gene>
    <name evidence="8" type="ORF">Aau02nite_42150</name>
</gene>
<dbReference type="EMBL" id="BOQL01000032">
    <property type="protein sequence ID" value="GIM70679.1"/>
    <property type="molecule type" value="Genomic_DNA"/>
</dbReference>
<reference evidence="8" key="1">
    <citation type="submission" date="2021-03" db="EMBL/GenBank/DDBJ databases">
        <title>Whole genome shotgun sequence of Actinoplanes auranticolor NBRC 12245.</title>
        <authorList>
            <person name="Komaki H."/>
            <person name="Tamura T."/>
        </authorList>
    </citation>
    <scope>NUCLEOTIDE SEQUENCE</scope>
    <source>
        <strain evidence="8">NBRC 12245</strain>
    </source>
</reference>
<dbReference type="AlphaFoldDB" id="A0A919SFF9"/>
<feature type="transmembrane region" description="Helical" evidence="6">
    <location>
        <begin position="180"/>
        <end position="200"/>
    </location>
</feature>
<evidence type="ECO:0000313" key="8">
    <source>
        <dbReference type="EMBL" id="GIM70679.1"/>
    </source>
</evidence>
<evidence type="ECO:0000313" key="9">
    <source>
        <dbReference type="Proteomes" id="UP000681340"/>
    </source>
</evidence>
<evidence type="ECO:0000256" key="5">
    <source>
        <dbReference type="ARBA" id="ARBA00023251"/>
    </source>
</evidence>
<accession>A0A919SFF9</accession>
<evidence type="ECO:0000256" key="6">
    <source>
        <dbReference type="RuleBase" id="RU361157"/>
    </source>
</evidence>
<comment type="caution">
    <text evidence="8">The sequence shown here is derived from an EMBL/GenBank/DDBJ whole genome shotgun (WGS) entry which is preliminary data.</text>
</comment>